<evidence type="ECO:0000313" key="3">
    <source>
        <dbReference type="Proteomes" id="UP000747110"/>
    </source>
</evidence>
<dbReference type="Proteomes" id="UP000747110">
    <property type="component" value="Unassembled WGS sequence"/>
</dbReference>
<accession>A0A8J4FLD6</accession>
<feature type="region of interest" description="Disordered" evidence="1">
    <location>
        <begin position="86"/>
        <end position="119"/>
    </location>
</feature>
<evidence type="ECO:0000256" key="1">
    <source>
        <dbReference type="SAM" id="MobiDB-lite"/>
    </source>
</evidence>
<feature type="non-terminal residue" evidence="2">
    <location>
        <position position="1"/>
    </location>
</feature>
<gene>
    <name evidence="2" type="ORF">Vretifemale_8198</name>
</gene>
<comment type="caution">
    <text evidence="2">The sequence shown here is derived from an EMBL/GenBank/DDBJ whole genome shotgun (WGS) entry which is preliminary data.</text>
</comment>
<keyword evidence="3" id="KW-1185">Reference proteome</keyword>
<feature type="region of interest" description="Disordered" evidence="1">
    <location>
        <begin position="144"/>
        <end position="174"/>
    </location>
</feature>
<feature type="compositionally biased region" description="Pro residues" evidence="1">
    <location>
        <begin position="93"/>
        <end position="113"/>
    </location>
</feature>
<protein>
    <submittedName>
        <fullName evidence="2">Uncharacterized protein</fullName>
    </submittedName>
</protein>
<reference evidence="2" key="1">
    <citation type="journal article" date="2021" name="Proc. Natl. Acad. Sci. U.S.A.">
        <title>Three genomes in the algal genus Volvox reveal the fate of a haploid sex-determining region after a transition to homothallism.</title>
        <authorList>
            <person name="Yamamoto K."/>
            <person name="Hamaji T."/>
            <person name="Kawai-Toyooka H."/>
            <person name="Matsuzaki R."/>
            <person name="Takahashi F."/>
            <person name="Nishimura Y."/>
            <person name="Kawachi M."/>
            <person name="Noguchi H."/>
            <person name="Minakuchi Y."/>
            <person name="Umen J.G."/>
            <person name="Toyoda A."/>
            <person name="Nozaki H."/>
        </authorList>
    </citation>
    <scope>NUCLEOTIDE SEQUENCE</scope>
    <source>
        <strain evidence="2">NIES-3786</strain>
    </source>
</reference>
<sequence length="174" mass="18481">RRRIRVDRLPAVVNPWAVADAAAAAATAPAATAKDNVMPEQRLKKSWSSAGLPEVEDAAEVNVFKVEAEADTRVAAPVPPPPPLVAPAFHHMPSPPLLLPPPPPPPTSPPPVPVQDMALLPPPYSLPQLGDAMMAPSPYVKWNRRNFGGAGGRGDVRGVPKPPLPPQTPRQMQM</sequence>
<evidence type="ECO:0000313" key="2">
    <source>
        <dbReference type="EMBL" id="GIL78831.1"/>
    </source>
</evidence>
<proteinExistence type="predicted"/>
<dbReference type="AlphaFoldDB" id="A0A8J4FLD6"/>
<dbReference type="EMBL" id="BNCP01000014">
    <property type="protein sequence ID" value="GIL78831.1"/>
    <property type="molecule type" value="Genomic_DNA"/>
</dbReference>
<organism evidence="2 3">
    <name type="scientific">Volvox reticuliferus</name>
    <dbReference type="NCBI Taxonomy" id="1737510"/>
    <lineage>
        <taxon>Eukaryota</taxon>
        <taxon>Viridiplantae</taxon>
        <taxon>Chlorophyta</taxon>
        <taxon>core chlorophytes</taxon>
        <taxon>Chlorophyceae</taxon>
        <taxon>CS clade</taxon>
        <taxon>Chlamydomonadales</taxon>
        <taxon>Volvocaceae</taxon>
        <taxon>Volvox</taxon>
    </lineage>
</organism>
<name>A0A8J4FLD6_9CHLO</name>